<feature type="region of interest" description="Disordered" evidence="5">
    <location>
        <begin position="367"/>
        <end position="394"/>
    </location>
</feature>
<keyword evidence="4" id="KW-0067">ATP-binding</keyword>
<evidence type="ECO:0000313" key="8">
    <source>
        <dbReference type="Proteomes" id="UP000703661"/>
    </source>
</evidence>
<dbReference type="InterPro" id="IPR011009">
    <property type="entry name" value="Kinase-like_dom_sf"/>
</dbReference>
<dbReference type="PROSITE" id="PS50011">
    <property type="entry name" value="PROTEIN_KINASE_DOM"/>
    <property type="match status" value="1"/>
</dbReference>
<dbReference type="GO" id="GO:0005524">
    <property type="term" value="F:ATP binding"/>
    <property type="evidence" value="ECO:0007669"/>
    <property type="project" value="UniProtKB-KW"/>
</dbReference>
<feature type="compositionally biased region" description="Polar residues" evidence="5">
    <location>
        <begin position="117"/>
        <end position="137"/>
    </location>
</feature>
<evidence type="ECO:0000256" key="2">
    <source>
        <dbReference type="ARBA" id="ARBA00022741"/>
    </source>
</evidence>
<feature type="compositionally biased region" description="Polar residues" evidence="5">
    <location>
        <begin position="1"/>
        <end position="13"/>
    </location>
</feature>
<sequence>MGNTLTKCCSTANRRNKPSTAPSTTSFPYPSSSKSPPFPSSSAQARDIQLSPIILSETNPSATSSPSNTYPDRHPTSLNGAFDINTHSSKDQPINNSSLQLPPSAQQQLPPSVDIALNNNNGIHQPTNNQSYSTKATTIQSDQLQSLSLAQGLEKSNIRLTEAELKVLLANEIPASEIDNISIGVDSGGMGVIHVAEWKGVKVAIKEASDRVISKEVEIYCLMRGCEGVVKFYGVTYPPGLNKLCIVTKYAENGSLSWYLKVSFHKLTWSDKLKLATQITNAVLSLHKAGIFHRDLHGGNILIDAAGNAMLTDFGASTIDDRVAMSVDEFAITSLTTPEGESKFVSQLIPDVNATLLAAPVGGRRGVSGNKDSTMDMDNLNPTSTNNNRKPVGEEREHQLIGVMAYIAPERFRDPRSFDARCDIYSLGVLLWELTSGHAAFARVPQDVQLVVSILNGRRENPVEGTPGVYLRLYERCWDTDPKMRPSLDEILSTLATIQETLSDDQLAVTQERTVARSDEVYLTKVAEPHN</sequence>
<feature type="compositionally biased region" description="Polar residues" evidence="5">
    <location>
        <begin position="85"/>
        <end position="96"/>
    </location>
</feature>
<protein>
    <recommendedName>
        <fullName evidence="6">Protein kinase domain-containing protein</fullName>
    </recommendedName>
</protein>
<feature type="domain" description="Protein kinase" evidence="6">
    <location>
        <begin position="179"/>
        <end position="502"/>
    </location>
</feature>
<dbReference type="Proteomes" id="UP000703661">
    <property type="component" value="Unassembled WGS sequence"/>
</dbReference>
<dbReference type="Gene3D" id="1.10.510.10">
    <property type="entry name" value="Transferase(Phosphotransferase) domain 1"/>
    <property type="match status" value="2"/>
</dbReference>
<dbReference type="Pfam" id="PF07714">
    <property type="entry name" value="PK_Tyr_Ser-Thr"/>
    <property type="match status" value="2"/>
</dbReference>
<name>A0A9P6MIZ6_9FUNG</name>
<dbReference type="AlphaFoldDB" id="A0A9P6MIZ6"/>
<dbReference type="InterPro" id="IPR051681">
    <property type="entry name" value="Ser/Thr_Kinases-Pseudokinases"/>
</dbReference>
<feature type="compositionally biased region" description="Low complexity" evidence="5">
    <location>
        <begin position="18"/>
        <end position="43"/>
    </location>
</feature>
<dbReference type="PANTHER" id="PTHR44329:SF288">
    <property type="entry name" value="MITOGEN-ACTIVATED PROTEIN KINASE KINASE KINASE 20"/>
    <property type="match status" value="1"/>
</dbReference>
<reference evidence="7" key="1">
    <citation type="journal article" date="2020" name="Fungal Divers.">
        <title>Resolving the Mortierellaceae phylogeny through synthesis of multi-gene phylogenetics and phylogenomics.</title>
        <authorList>
            <person name="Vandepol N."/>
            <person name="Liber J."/>
            <person name="Desiro A."/>
            <person name="Na H."/>
            <person name="Kennedy M."/>
            <person name="Barry K."/>
            <person name="Grigoriev I.V."/>
            <person name="Miller A.N."/>
            <person name="O'Donnell K."/>
            <person name="Stajich J.E."/>
            <person name="Bonito G."/>
        </authorList>
    </citation>
    <scope>NUCLEOTIDE SEQUENCE</scope>
    <source>
        <strain evidence="7">NRRL 2769</strain>
    </source>
</reference>
<keyword evidence="3" id="KW-0418">Kinase</keyword>
<dbReference type="GO" id="GO:0004674">
    <property type="term" value="F:protein serine/threonine kinase activity"/>
    <property type="evidence" value="ECO:0007669"/>
    <property type="project" value="TreeGrafter"/>
</dbReference>
<keyword evidence="2" id="KW-0547">Nucleotide-binding</keyword>
<evidence type="ECO:0000256" key="1">
    <source>
        <dbReference type="ARBA" id="ARBA00022679"/>
    </source>
</evidence>
<gene>
    <name evidence="7" type="ORF">BGZ80_005750</name>
</gene>
<feature type="compositionally biased region" description="Low complexity" evidence="5">
    <location>
        <begin position="56"/>
        <end position="70"/>
    </location>
</feature>
<keyword evidence="1" id="KW-0808">Transferase</keyword>
<dbReference type="InterPro" id="IPR001245">
    <property type="entry name" value="Ser-Thr/Tyr_kinase_cat_dom"/>
</dbReference>
<evidence type="ECO:0000256" key="4">
    <source>
        <dbReference type="ARBA" id="ARBA00022840"/>
    </source>
</evidence>
<evidence type="ECO:0000256" key="3">
    <source>
        <dbReference type="ARBA" id="ARBA00022777"/>
    </source>
</evidence>
<organism evidence="7 8">
    <name type="scientific">Entomortierella chlamydospora</name>
    <dbReference type="NCBI Taxonomy" id="101097"/>
    <lineage>
        <taxon>Eukaryota</taxon>
        <taxon>Fungi</taxon>
        <taxon>Fungi incertae sedis</taxon>
        <taxon>Mucoromycota</taxon>
        <taxon>Mortierellomycotina</taxon>
        <taxon>Mortierellomycetes</taxon>
        <taxon>Mortierellales</taxon>
        <taxon>Mortierellaceae</taxon>
        <taxon>Entomortierella</taxon>
    </lineage>
</organism>
<dbReference type="InterPro" id="IPR000719">
    <property type="entry name" value="Prot_kinase_dom"/>
</dbReference>
<evidence type="ECO:0000259" key="6">
    <source>
        <dbReference type="PROSITE" id="PS50011"/>
    </source>
</evidence>
<feature type="compositionally biased region" description="Low complexity" evidence="5">
    <location>
        <begin position="97"/>
        <end position="112"/>
    </location>
</feature>
<proteinExistence type="predicted"/>
<comment type="caution">
    <text evidence="7">The sequence shown here is derived from an EMBL/GenBank/DDBJ whole genome shotgun (WGS) entry which is preliminary data.</text>
</comment>
<dbReference type="PANTHER" id="PTHR44329">
    <property type="entry name" value="SERINE/THREONINE-PROTEIN KINASE TNNI3K-RELATED"/>
    <property type="match status" value="1"/>
</dbReference>
<feature type="region of interest" description="Disordered" evidence="5">
    <location>
        <begin position="1"/>
        <end position="137"/>
    </location>
</feature>
<dbReference type="SUPFAM" id="SSF56112">
    <property type="entry name" value="Protein kinase-like (PK-like)"/>
    <property type="match status" value="1"/>
</dbReference>
<accession>A0A9P6MIZ6</accession>
<feature type="compositionally biased region" description="Polar residues" evidence="5">
    <location>
        <begin position="380"/>
        <end position="389"/>
    </location>
</feature>
<dbReference type="EMBL" id="JAAAID010002827">
    <property type="protein sequence ID" value="KAG0003689.1"/>
    <property type="molecule type" value="Genomic_DNA"/>
</dbReference>
<evidence type="ECO:0000256" key="5">
    <source>
        <dbReference type="SAM" id="MobiDB-lite"/>
    </source>
</evidence>
<evidence type="ECO:0000313" key="7">
    <source>
        <dbReference type="EMBL" id="KAG0003689.1"/>
    </source>
</evidence>
<keyword evidence="8" id="KW-1185">Reference proteome</keyword>
<feature type="non-terminal residue" evidence="7">
    <location>
        <position position="1"/>
    </location>
</feature>